<dbReference type="InterPro" id="IPR017853">
    <property type="entry name" value="GH"/>
</dbReference>
<keyword evidence="4 6" id="KW-0326">Glycosidase</keyword>
<feature type="signal peptide" evidence="7">
    <location>
        <begin position="1"/>
        <end position="19"/>
    </location>
</feature>
<reference evidence="9 10" key="1">
    <citation type="submission" date="2014-04" db="EMBL/GenBank/DDBJ databases">
        <authorList>
            <consortium name="DOE Joint Genome Institute"/>
            <person name="Kuo A."/>
            <person name="Zuccaro A."/>
            <person name="Kohler A."/>
            <person name="Nagy L.G."/>
            <person name="Floudas D."/>
            <person name="Copeland A."/>
            <person name="Barry K.W."/>
            <person name="Cichocki N."/>
            <person name="Veneault-Fourrey C."/>
            <person name="LaButti K."/>
            <person name="Lindquist E.A."/>
            <person name="Lipzen A."/>
            <person name="Lundell T."/>
            <person name="Morin E."/>
            <person name="Murat C."/>
            <person name="Sun H."/>
            <person name="Tunlid A."/>
            <person name="Henrissat B."/>
            <person name="Grigoriev I.V."/>
            <person name="Hibbett D.S."/>
            <person name="Martin F."/>
            <person name="Nordberg H.P."/>
            <person name="Cantor M.N."/>
            <person name="Hua S.X."/>
        </authorList>
    </citation>
    <scope>NUCLEOTIDE SEQUENCE [LARGE SCALE GENOMIC DNA]</scope>
    <source>
        <strain evidence="9 10">MAFF 305830</strain>
    </source>
</reference>
<keyword evidence="2 6" id="KW-0378">Hydrolase</keyword>
<keyword evidence="10" id="KW-1185">Reference proteome</keyword>
<proteinExistence type="inferred from homology"/>
<dbReference type="InterPro" id="IPR044846">
    <property type="entry name" value="GH10"/>
</dbReference>
<dbReference type="Proteomes" id="UP000054097">
    <property type="component" value="Unassembled WGS sequence"/>
</dbReference>
<comment type="similarity">
    <text evidence="1 6">Belongs to the glycosyl hydrolase 10 (cellulase F) family.</text>
</comment>
<comment type="catalytic activity">
    <reaction evidence="6">
        <text>Endohydrolysis of (1-&gt;4)-beta-D-xylosidic linkages in xylans.</text>
        <dbReference type="EC" id="3.2.1.8"/>
    </reaction>
</comment>
<evidence type="ECO:0000259" key="8">
    <source>
        <dbReference type="PROSITE" id="PS51760"/>
    </source>
</evidence>
<dbReference type="PANTHER" id="PTHR31490:SF76">
    <property type="entry name" value="ENDO-1,4-BETA-XYLANASE C"/>
    <property type="match status" value="1"/>
</dbReference>
<dbReference type="SUPFAM" id="SSF51445">
    <property type="entry name" value="(Trans)glycosidases"/>
    <property type="match status" value="1"/>
</dbReference>
<dbReference type="EMBL" id="KN824343">
    <property type="protein sequence ID" value="KIM23096.1"/>
    <property type="molecule type" value="Genomic_DNA"/>
</dbReference>
<dbReference type="HOGENOM" id="CLU_020161_2_0_1"/>
<accession>A0A0C3AV54</accession>
<feature type="chain" id="PRO_5002161163" description="Beta-xylanase" evidence="7">
    <location>
        <begin position="20"/>
        <end position="315"/>
    </location>
</feature>
<feature type="domain" description="GH10" evidence="8">
    <location>
        <begin position="33"/>
        <end position="315"/>
    </location>
</feature>
<dbReference type="Gene3D" id="3.20.20.80">
    <property type="entry name" value="Glycosidases"/>
    <property type="match status" value="1"/>
</dbReference>
<name>A0A0C3AV54_SERVB</name>
<evidence type="ECO:0000313" key="9">
    <source>
        <dbReference type="EMBL" id="KIM23096.1"/>
    </source>
</evidence>
<evidence type="ECO:0000256" key="7">
    <source>
        <dbReference type="SAM" id="SignalP"/>
    </source>
</evidence>
<dbReference type="OrthoDB" id="3055998at2759"/>
<keyword evidence="5 6" id="KW-0624">Polysaccharide degradation</keyword>
<dbReference type="PRINTS" id="PR00134">
    <property type="entry name" value="GLHYDRLASE10"/>
</dbReference>
<dbReference type="AlphaFoldDB" id="A0A0C3AV54"/>
<evidence type="ECO:0000256" key="5">
    <source>
        <dbReference type="ARBA" id="ARBA00023326"/>
    </source>
</evidence>
<evidence type="ECO:0000256" key="2">
    <source>
        <dbReference type="ARBA" id="ARBA00022801"/>
    </source>
</evidence>
<dbReference type="PANTHER" id="PTHR31490">
    <property type="entry name" value="GLYCOSYL HYDROLASE"/>
    <property type="match status" value="1"/>
</dbReference>
<protein>
    <recommendedName>
        <fullName evidence="6">Beta-xylanase</fullName>
        <ecNumber evidence="6">3.2.1.8</ecNumber>
    </recommendedName>
</protein>
<dbReference type="InterPro" id="IPR001000">
    <property type="entry name" value="GH10_dom"/>
</dbReference>
<dbReference type="SMART" id="SM00633">
    <property type="entry name" value="Glyco_10"/>
    <property type="match status" value="1"/>
</dbReference>
<sequence length="315" mass="32949">MKATILTLVLVSLASGVVAVPTDASALSSSSLAATCSGLVSCFKSKGKRYFGYFQSTATLPSQSTLQASFNQITPATSTLWDVVEPSQNAFNFAGGDTLVNFAQSNGFIIRGYTFIWHSQLPSWVSSITSAATLTSVIQNHITREGGRWKGKMYAWDVYGSFRNSVFYNILGQNFVSIAFAAAKSADSGAKLYINDYNLDVAGYAKTTAMISRVKSWKAANVPIDGIGSQSRLSAGGAGGCQGALTALASSGVSEVAMTELDIAGGSSSDWVTAVKACVMVPSCVGITIADTSDFFTGNTPKAAYTAVLNMLQAP</sequence>
<evidence type="ECO:0000256" key="4">
    <source>
        <dbReference type="ARBA" id="ARBA00023295"/>
    </source>
</evidence>
<dbReference type="PROSITE" id="PS51760">
    <property type="entry name" value="GH10_2"/>
    <property type="match status" value="1"/>
</dbReference>
<evidence type="ECO:0000256" key="1">
    <source>
        <dbReference type="ARBA" id="ARBA00007495"/>
    </source>
</evidence>
<dbReference type="STRING" id="933852.A0A0C3AV54"/>
<reference evidence="10" key="2">
    <citation type="submission" date="2015-01" db="EMBL/GenBank/DDBJ databases">
        <title>Evolutionary Origins and Diversification of the Mycorrhizal Mutualists.</title>
        <authorList>
            <consortium name="DOE Joint Genome Institute"/>
            <consortium name="Mycorrhizal Genomics Consortium"/>
            <person name="Kohler A."/>
            <person name="Kuo A."/>
            <person name="Nagy L.G."/>
            <person name="Floudas D."/>
            <person name="Copeland A."/>
            <person name="Barry K.W."/>
            <person name="Cichocki N."/>
            <person name="Veneault-Fourrey C."/>
            <person name="LaButti K."/>
            <person name="Lindquist E.A."/>
            <person name="Lipzen A."/>
            <person name="Lundell T."/>
            <person name="Morin E."/>
            <person name="Murat C."/>
            <person name="Riley R."/>
            <person name="Ohm R."/>
            <person name="Sun H."/>
            <person name="Tunlid A."/>
            <person name="Henrissat B."/>
            <person name="Grigoriev I.V."/>
            <person name="Hibbett D.S."/>
            <person name="Martin F."/>
        </authorList>
    </citation>
    <scope>NUCLEOTIDE SEQUENCE [LARGE SCALE GENOMIC DNA]</scope>
    <source>
        <strain evidence="10">MAFF 305830</strain>
    </source>
</reference>
<gene>
    <name evidence="9" type="ORF">M408DRAFT_28211</name>
</gene>
<keyword evidence="3 6" id="KW-0119">Carbohydrate metabolism</keyword>
<keyword evidence="7" id="KW-0732">Signal</keyword>
<dbReference type="GO" id="GO:0031176">
    <property type="term" value="F:endo-1,4-beta-xylanase activity"/>
    <property type="evidence" value="ECO:0007669"/>
    <property type="project" value="UniProtKB-EC"/>
</dbReference>
<dbReference type="Pfam" id="PF00331">
    <property type="entry name" value="Glyco_hydro_10"/>
    <property type="match status" value="1"/>
</dbReference>
<evidence type="ECO:0000313" key="10">
    <source>
        <dbReference type="Proteomes" id="UP000054097"/>
    </source>
</evidence>
<evidence type="ECO:0000256" key="6">
    <source>
        <dbReference type="RuleBase" id="RU361174"/>
    </source>
</evidence>
<dbReference type="GO" id="GO:0000272">
    <property type="term" value="P:polysaccharide catabolic process"/>
    <property type="evidence" value="ECO:0007669"/>
    <property type="project" value="UniProtKB-KW"/>
</dbReference>
<dbReference type="EC" id="3.2.1.8" evidence="6"/>
<evidence type="ECO:0000256" key="3">
    <source>
        <dbReference type="ARBA" id="ARBA00023277"/>
    </source>
</evidence>
<organism evidence="9 10">
    <name type="scientific">Serendipita vermifera MAFF 305830</name>
    <dbReference type="NCBI Taxonomy" id="933852"/>
    <lineage>
        <taxon>Eukaryota</taxon>
        <taxon>Fungi</taxon>
        <taxon>Dikarya</taxon>
        <taxon>Basidiomycota</taxon>
        <taxon>Agaricomycotina</taxon>
        <taxon>Agaricomycetes</taxon>
        <taxon>Sebacinales</taxon>
        <taxon>Serendipitaceae</taxon>
        <taxon>Serendipita</taxon>
    </lineage>
</organism>